<dbReference type="KEGG" id="mor:MOC_0488"/>
<keyword evidence="2" id="KW-1185">Reference proteome</keyword>
<organism evidence="1 2">
    <name type="scientific">Methylobacterium oryzae CBMB20</name>
    <dbReference type="NCBI Taxonomy" id="693986"/>
    <lineage>
        <taxon>Bacteria</taxon>
        <taxon>Pseudomonadati</taxon>
        <taxon>Pseudomonadota</taxon>
        <taxon>Alphaproteobacteria</taxon>
        <taxon>Hyphomicrobiales</taxon>
        <taxon>Methylobacteriaceae</taxon>
        <taxon>Methylobacterium</taxon>
    </lineage>
</organism>
<dbReference type="Proteomes" id="UP000029492">
    <property type="component" value="Chromosome"/>
</dbReference>
<gene>
    <name evidence="1" type="ORF">MOC_0488</name>
</gene>
<evidence type="ECO:0000313" key="1">
    <source>
        <dbReference type="EMBL" id="AIQ88243.1"/>
    </source>
</evidence>
<proteinExistence type="predicted"/>
<protein>
    <submittedName>
        <fullName evidence="1">Protein of unassigned function</fullName>
    </submittedName>
</protein>
<evidence type="ECO:0000313" key="2">
    <source>
        <dbReference type="Proteomes" id="UP000029492"/>
    </source>
</evidence>
<dbReference type="STRING" id="693986.MOC_0488"/>
<name>A0A089NQV1_9HYPH</name>
<sequence length="78" mass="8808">MFAGAPHEIAGSLERPPRLLGCRTQLTGNLKVPICVRAVGHGRSELHCMPARGRLQRGAWYRALNFWVHQSEARFRSQ</sequence>
<dbReference type="AlphaFoldDB" id="A0A089NQV1"/>
<dbReference type="HOGENOM" id="CLU_2617960_0_0_5"/>
<dbReference type="EMBL" id="CP003811">
    <property type="protein sequence ID" value="AIQ88243.1"/>
    <property type="molecule type" value="Genomic_DNA"/>
</dbReference>
<reference evidence="1 2" key="1">
    <citation type="journal article" date="2014" name="PLoS ONE">
        <title>Genome Information of Methylobacterium oryzae, a Plant-Probiotic Methylotroph in the Phyllosphere.</title>
        <authorList>
            <person name="Kwak M.J."/>
            <person name="Jeong H."/>
            <person name="Madhaiyan M."/>
            <person name="Lee Y."/>
            <person name="Sa T.M."/>
            <person name="Oh T.K."/>
            <person name="Kim J.F."/>
        </authorList>
    </citation>
    <scope>NUCLEOTIDE SEQUENCE [LARGE SCALE GENOMIC DNA]</scope>
    <source>
        <strain evidence="1 2">CBMB20</strain>
    </source>
</reference>
<accession>A0A089NQV1</accession>